<dbReference type="PANTHER" id="PTHR33116">
    <property type="entry name" value="REVERSE TRANSCRIPTASE ZINC-BINDING DOMAIN-CONTAINING PROTEIN-RELATED-RELATED"/>
    <property type="match status" value="1"/>
</dbReference>
<dbReference type="AlphaFoldDB" id="A0AAW2UBP7"/>
<gene>
    <name evidence="1" type="ORF">Sradi_1625000</name>
</gene>
<sequence length="148" mass="16812">MAMKLDMSKAYDRIEWKFLAGVLTRLEALSCLLQDREIHGELRGVAVTRNAPRVSHLLFVDDTLIFCQASIGAMRAIRDILKMYERASEQVINLEKLSIFFSRNCTPEARDTLANILGVRVDLSPTKYLGLPFLVGHNKRDIFSGVRE</sequence>
<evidence type="ECO:0000313" key="1">
    <source>
        <dbReference type="EMBL" id="KAL0414233.1"/>
    </source>
</evidence>
<reference evidence="1" key="2">
    <citation type="journal article" date="2024" name="Plant">
        <title>Genomic evolution and insights into agronomic trait innovations of Sesamum species.</title>
        <authorList>
            <person name="Miao H."/>
            <person name="Wang L."/>
            <person name="Qu L."/>
            <person name="Liu H."/>
            <person name="Sun Y."/>
            <person name="Le M."/>
            <person name="Wang Q."/>
            <person name="Wei S."/>
            <person name="Zheng Y."/>
            <person name="Lin W."/>
            <person name="Duan Y."/>
            <person name="Cao H."/>
            <person name="Xiong S."/>
            <person name="Wang X."/>
            <person name="Wei L."/>
            <person name="Li C."/>
            <person name="Ma Q."/>
            <person name="Ju M."/>
            <person name="Zhao R."/>
            <person name="Li G."/>
            <person name="Mu C."/>
            <person name="Tian Q."/>
            <person name="Mei H."/>
            <person name="Zhang T."/>
            <person name="Gao T."/>
            <person name="Zhang H."/>
        </authorList>
    </citation>
    <scope>NUCLEOTIDE SEQUENCE</scope>
    <source>
        <strain evidence="1">G02</strain>
    </source>
</reference>
<proteinExistence type="predicted"/>
<accession>A0AAW2UBP7</accession>
<dbReference type="EMBL" id="JACGWJ010000006">
    <property type="protein sequence ID" value="KAL0414233.1"/>
    <property type="molecule type" value="Genomic_DNA"/>
</dbReference>
<organism evidence="1">
    <name type="scientific">Sesamum radiatum</name>
    <name type="common">Black benniseed</name>
    <dbReference type="NCBI Taxonomy" id="300843"/>
    <lineage>
        <taxon>Eukaryota</taxon>
        <taxon>Viridiplantae</taxon>
        <taxon>Streptophyta</taxon>
        <taxon>Embryophyta</taxon>
        <taxon>Tracheophyta</taxon>
        <taxon>Spermatophyta</taxon>
        <taxon>Magnoliopsida</taxon>
        <taxon>eudicotyledons</taxon>
        <taxon>Gunneridae</taxon>
        <taxon>Pentapetalae</taxon>
        <taxon>asterids</taxon>
        <taxon>lamiids</taxon>
        <taxon>Lamiales</taxon>
        <taxon>Pedaliaceae</taxon>
        <taxon>Sesamum</taxon>
    </lineage>
</organism>
<name>A0AAW2UBP7_SESRA</name>
<comment type="caution">
    <text evidence="1">The sequence shown here is derived from an EMBL/GenBank/DDBJ whole genome shotgun (WGS) entry which is preliminary data.</text>
</comment>
<reference evidence="1" key="1">
    <citation type="submission" date="2020-06" db="EMBL/GenBank/DDBJ databases">
        <authorList>
            <person name="Li T."/>
            <person name="Hu X."/>
            <person name="Zhang T."/>
            <person name="Song X."/>
            <person name="Zhang H."/>
            <person name="Dai N."/>
            <person name="Sheng W."/>
            <person name="Hou X."/>
            <person name="Wei L."/>
        </authorList>
    </citation>
    <scope>NUCLEOTIDE SEQUENCE</scope>
    <source>
        <strain evidence="1">G02</strain>
        <tissue evidence="1">Leaf</tissue>
    </source>
</reference>
<dbReference type="PANTHER" id="PTHR33116:SF86">
    <property type="entry name" value="REVERSE TRANSCRIPTASE DOMAIN-CONTAINING PROTEIN"/>
    <property type="match status" value="1"/>
</dbReference>
<evidence type="ECO:0008006" key="2">
    <source>
        <dbReference type="Google" id="ProtNLM"/>
    </source>
</evidence>
<protein>
    <recommendedName>
        <fullName evidence="2">Reverse transcriptase</fullName>
    </recommendedName>
</protein>